<dbReference type="PANTHER" id="PTHR11669:SF1">
    <property type="entry name" value="REPLICATION FACTOR C SUBUNIT 3"/>
    <property type="match status" value="1"/>
</dbReference>
<evidence type="ECO:0000256" key="4">
    <source>
        <dbReference type="ARBA" id="ARBA00023242"/>
    </source>
</evidence>
<evidence type="ECO:0000256" key="1">
    <source>
        <dbReference type="ARBA" id="ARBA00004123"/>
    </source>
</evidence>
<proteinExistence type="inferred from homology"/>
<dbReference type="Pfam" id="PF13177">
    <property type="entry name" value="DNA_pol3_delta2"/>
    <property type="match status" value="1"/>
</dbReference>
<evidence type="ECO:0000313" key="6">
    <source>
        <dbReference type="Proteomes" id="UP000046393"/>
    </source>
</evidence>
<dbReference type="SUPFAM" id="SSF52540">
    <property type="entry name" value="P-loop containing nucleoside triphosphate hydrolases"/>
    <property type="match status" value="1"/>
</dbReference>
<dbReference type="GO" id="GO:0003677">
    <property type="term" value="F:DNA binding"/>
    <property type="evidence" value="ECO:0007669"/>
    <property type="project" value="InterPro"/>
</dbReference>
<protein>
    <submittedName>
        <fullName evidence="7">AAA domain-containing protein</fullName>
    </submittedName>
</protein>
<dbReference type="InterPro" id="IPR003593">
    <property type="entry name" value="AAA+_ATPase"/>
</dbReference>
<dbReference type="PANTHER" id="PTHR11669">
    <property type="entry name" value="REPLICATION FACTOR C / DNA POLYMERASE III GAMMA-TAU SUBUNIT"/>
    <property type="match status" value="1"/>
</dbReference>
<dbReference type="Pfam" id="PF22534">
    <property type="entry name" value="RFC_C"/>
    <property type="match status" value="1"/>
</dbReference>
<dbReference type="WBParaSite" id="SMUV_0000913301-mRNA-1">
    <property type="protein sequence ID" value="SMUV_0000913301-mRNA-1"/>
    <property type="gene ID" value="SMUV_0000913301"/>
</dbReference>
<sequence>MALWCDKDRPRSFSRLRYNQNIGINLTNIVKVGDFPHVLIYGPNGAGKKTLITCILRELYGTGSENIKRGTQYFQTISGRRLELQTFTSNYHIQLKPSEVGVQDRLVVQEVIKDMAQTKQINPQAQKHFKVVVLMEVDALTRDAQDALRRTMEKYAATCRLILCCESLNKVSEPLRSRCTLVRIPAPSDEEVLELQLHSNNVSLNEEIVGGIVKKVKGNMRLGLLLAQAAANYRKDQKIFDLDWEVYIRETAKLILRDQTSECLLKVRERIYECLAHCIPADTIFVKLVRELLPYCDGQIKAEVVAAAAKFEHRLGLGSKAIFHIEAFIATFMAVYYRQLKECTEDL</sequence>
<keyword evidence="4" id="KW-0539">Nucleus</keyword>
<dbReference type="GO" id="GO:0005663">
    <property type="term" value="C:DNA replication factor C complex"/>
    <property type="evidence" value="ECO:0007669"/>
    <property type="project" value="TreeGrafter"/>
</dbReference>
<evidence type="ECO:0000313" key="7">
    <source>
        <dbReference type="WBParaSite" id="SMUV_0000913301-mRNA-1"/>
    </source>
</evidence>
<organism evidence="6 7">
    <name type="scientific">Syphacia muris</name>
    <dbReference type="NCBI Taxonomy" id="451379"/>
    <lineage>
        <taxon>Eukaryota</taxon>
        <taxon>Metazoa</taxon>
        <taxon>Ecdysozoa</taxon>
        <taxon>Nematoda</taxon>
        <taxon>Chromadorea</taxon>
        <taxon>Rhabditida</taxon>
        <taxon>Spirurina</taxon>
        <taxon>Oxyuridomorpha</taxon>
        <taxon>Oxyuroidea</taxon>
        <taxon>Oxyuridae</taxon>
        <taxon>Syphacia</taxon>
    </lineage>
</organism>
<dbReference type="STRING" id="451379.A0A0N5AW48"/>
<dbReference type="CDD" id="cd00009">
    <property type="entry name" value="AAA"/>
    <property type="match status" value="1"/>
</dbReference>
<reference evidence="7" key="1">
    <citation type="submission" date="2017-02" db="UniProtKB">
        <authorList>
            <consortium name="WormBaseParasite"/>
        </authorList>
    </citation>
    <scope>IDENTIFICATION</scope>
</reference>
<dbReference type="InterPro" id="IPR008921">
    <property type="entry name" value="DNA_pol3_clamp-load_cplx_C"/>
</dbReference>
<evidence type="ECO:0000256" key="3">
    <source>
        <dbReference type="ARBA" id="ARBA00022705"/>
    </source>
</evidence>
<dbReference type="SUPFAM" id="SSF48019">
    <property type="entry name" value="post-AAA+ oligomerization domain-like"/>
    <property type="match status" value="1"/>
</dbReference>
<dbReference type="Proteomes" id="UP000046393">
    <property type="component" value="Unplaced"/>
</dbReference>
<dbReference type="GO" id="GO:0006271">
    <property type="term" value="P:DNA strand elongation involved in DNA replication"/>
    <property type="evidence" value="ECO:0007669"/>
    <property type="project" value="UniProtKB-ARBA"/>
</dbReference>
<evidence type="ECO:0000256" key="2">
    <source>
        <dbReference type="ARBA" id="ARBA00005378"/>
    </source>
</evidence>
<name>A0A0N5AW48_9BILA</name>
<keyword evidence="6" id="KW-1185">Reference proteome</keyword>
<dbReference type="AlphaFoldDB" id="A0A0N5AW48"/>
<evidence type="ECO:0000259" key="5">
    <source>
        <dbReference type="SMART" id="SM00382"/>
    </source>
</evidence>
<dbReference type="FunFam" id="3.40.50.300:FF:000136">
    <property type="entry name" value="Replication factor C subunit 5"/>
    <property type="match status" value="1"/>
</dbReference>
<dbReference type="GO" id="GO:0005634">
    <property type="term" value="C:nucleus"/>
    <property type="evidence" value="ECO:0007669"/>
    <property type="project" value="UniProtKB-SubCell"/>
</dbReference>
<accession>A0A0N5AW48</accession>
<dbReference type="FunFam" id="1.20.272.10:FF:000002">
    <property type="entry name" value="Replication factor C subunit 3"/>
    <property type="match status" value="1"/>
</dbReference>
<dbReference type="Gene3D" id="1.20.272.10">
    <property type="match status" value="1"/>
</dbReference>
<dbReference type="SMART" id="SM00382">
    <property type="entry name" value="AAA"/>
    <property type="match status" value="1"/>
</dbReference>
<dbReference type="InterPro" id="IPR027417">
    <property type="entry name" value="P-loop_NTPase"/>
</dbReference>
<dbReference type="GO" id="GO:0003689">
    <property type="term" value="F:DNA clamp loader activity"/>
    <property type="evidence" value="ECO:0007669"/>
    <property type="project" value="TreeGrafter"/>
</dbReference>
<keyword evidence="3" id="KW-0235">DNA replication</keyword>
<dbReference type="GO" id="GO:0006281">
    <property type="term" value="P:DNA repair"/>
    <property type="evidence" value="ECO:0007669"/>
    <property type="project" value="TreeGrafter"/>
</dbReference>
<dbReference type="InterPro" id="IPR050238">
    <property type="entry name" value="DNA_Rep/Repair_Clamp_Loader"/>
</dbReference>
<dbReference type="Gene3D" id="3.40.50.300">
    <property type="entry name" value="P-loop containing nucleotide triphosphate hydrolases"/>
    <property type="match status" value="1"/>
</dbReference>
<feature type="domain" description="AAA+ ATPase" evidence="5">
    <location>
        <begin position="34"/>
        <end position="190"/>
    </location>
</feature>
<comment type="subcellular location">
    <subcellularLocation>
        <location evidence="1">Nucleus</location>
    </subcellularLocation>
</comment>
<comment type="similarity">
    <text evidence="2">Belongs to the activator 1 small subunits family.</text>
</comment>